<keyword evidence="4" id="KW-1185">Reference proteome</keyword>
<gene>
    <name evidence="3" type="ORF">MVEN_00125700</name>
</gene>
<feature type="compositionally biased region" description="Basic and acidic residues" evidence="2">
    <location>
        <begin position="72"/>
        <end position="83"/>
    </location>
</feature>
<organism evidence="3 4">
    <name type="scientific">Mycena venus</name>
    <dbReference type="NCBI Taxonomy" id="2733690"/>
    <lineage>
        <taxon>Eukaryota</taxon>
        <taxon>Fungi</taxon>
        <taxon>Dikarya</taxon>
        <taxon>Basidiomycota</taxon>
        <taxon>Agaricomycotina</taxon>
        <taxon>Agaricomycetes</taxon>
        <taxon>Agaricomycetidae</taxon>
        <taxon>Agaricales</taxon>
        <taxon>Marasmiineae</taxon>
        <taxon>Mycenaceae</taxon>
        <taxon>Mycena</taxon>
    </lineage>
</organism>
<accession>A0A8H7DIJ9</accession>
<feature type="region of interest" description="Disordered" evidence="2">
    <location>
        <begin position="133"/>
        <end position="183"/>
    </location>
</feature>
<dbReference type="OrthoDB" id="3063954at2759"/>
<reference evidence="3" key="1">
    <citation type="submission" date="2020-05" db="EMBL/GenBank/DDBJ databases">
        <title>Mycena genomes resolve the evolution of fungal bioluminescence.</title>
        <authorList>
            <person name="Tsai I.J."/>
        </authorList>
    </citation>
    <scope>NUCLEOTIDE SEQUENCE</scope>
    <source>
        <strain evidence="3">CCC161011</strain>
    </source>
</reference>
<feature type="region of interest" description="Disordered" evidence="2">
    <location>
        <begin position="72"/>
        <end position="108"/>
    </location>
</feature>
<proteinExistence type="predicted"/>
<dbReference type="Proteomes" id="UP000620124">
    <property type="component" value="Unassembled WGS sequence"/>
</dbReference>
<dbReference type="EMBL" id="JACAZI010000001">
    <property type="protein sequence ID" value="KAF7372626.1"/>
    <property type="molecule type" value="Genomic_DNA"/>
</dbReference>
<evidence type="ECO:0000256" key="2">
    <source>
        <dbReference type="SAM" id="MobiDB-lite"/>
    </source>
</evidence>
<protein>
    <submittedName>
        <fullName evidence="3">Uncharacterized protein</fullName>
    </submittedName>
</protein>
<evidence type="ECO:0000313" key="3">
    <source>
        <dbReference type="EMBL" id="KAF7372626.1"/>
    </source>
</evidence>
<name>A0A8H7DIJ9_9AGAR</name>
<evidence type="ECO:0000313" key="4">
    <source>
        <dbReference type="Proteomes" id="UP000620124"/>
    </source>
</evidence>
<comment type="caution">
    <text evidence="3">The sequence shown here is derived from an EMBL/GenBank/DDBJ whole genome shotgun (WGS) entry which is preliminary data.</text>
</comment>
<dbReference type="AlphaFoldDB" id="A0A8H7DIJ9"/>
<keyword evidence="1" id="KW-0175">Coiled coil</keyword>
<feature type="coiled-coil region" evidence="1">
    <location>
        <begin position="14"/>
        <end position="46"/>
    </location>
</feature>
<evidence type="ECO:0000256" key="1">
    <source>
        <dbReference type="SAM" id="Coils"/>
    </source>
</evidence>
<sequence>MPRGRPRLDPEVKLQNLAEARKQYETKNVESRREAAKLQMQRKRTEIAASDNSTRLKYLGQAARNSEWYRDRKRVQEREERRTTNAVIKKARGAGESRAAQKAPAPTQAAAITTCYQTSPEIGATTRRKAVALAPNYQSEHADPCTSPPCTSPPASNAHKNVGEQDNAFMDEESDEEHTSRPP</sequence>